<dbReference type="PANTHER" id="PTHR13932">
    <property type="entry name" value="COPROPORPHYRINIGEN III OXIDASE"/>
    <property type="match status" value="1"/>
</dbReference>
<feature type="domain" description="Radical SAM core" evidence="10">
    <location>
        <begin position="1"/>
        <end position="235"/>
    </location>
</feature>
<evidence type="ECO:0000256" key="2">
    <source>
        <dbReference type="ARBA" id="ARBA00017228"/>
    </source>
</evidence>
<keyword evidence="6 9" id="KW-0408">Iron</keyword>
<comment type="similarity">
    <text evidence="1">Belongs to the anaerobic coproporphyrinogen-III oxidase family. HemW subfamily.</text>
</comment>
<dbReference type="SFLD" id="SFLDF00288">
    <property type="entry name" value="HemN-like__clustered_with_nucl"/>
    <property type="match status" value="1"/>
</dbReference>
<dbReference type="SFLD" id="SFLDG01065">
    <property type="entry name" value="anaerobic_coproporphyrinogen-I"/>
    <property type="match status" value="1"/>
</dbReference>
<dbReference type="GO" id="GO:0046872">
    <property type="term" value="F:metal ion binding"/>
    <property type="evidence" value="ECO:0007669"/>
    <property type="project" value="UniProtKB-UniRule"/>
</dbReference>
<dbReference type="Gene3D" id="3.20.20.70">
    <property type="entry name" value="Aldolase class I"/>
    <property type="match status" value="1"/>
</dbReference>
<proteinExistence type="inferred from homology"/>
<evidence type="ECO:0000256" key="5">
    <source>
        <dbReference type="ARBA" id="ARBA00022723"/>
    </source>
</evidence>
<keyword evidence="4 9" id="KW-0949">S-adenosyl-L-methionine</keyword>
<keyword evidence="12" id="KW-1185">Reference proteome</keyword>
<dbReference type="SMART" id="SM00729">
    <property type="entry name" value="Elp3"/>
    <property type="match status" value="1"/>
</dbReference>
<keyword evidence="7 9" id="KW-0411">Iron-sulfur</keyword>
<keyword evidence="8 9" id="KW-0143">Chaperone</keyword>
<evidence type="ECO:0000313" key="12">
    <source>
        <dbReference type="Proteomes" id="UP000050417"/>
    </source>
</evidence>
<evidence type="ECO:0000256" key="1">
    <source>
        <dbReference type="ARBA" id="ARBA00006100"/>
    </source>
</evidence>
<gene>
    <name evidence="11" type="ORF">ADN00_18705</name>
</gene>
<dbReference type="GO" id="GO:0004109">
    <property type="term" value="F:coproporphyrinogen oxidase activity"/>
    <property type="evidence" value="ECO:0007669"/>
    <property type="project" value="InterPro"/>
</dbReference>
<dbReference type="InterPro" id="IPR034505">
    <property type="entry name" value="Coproporphyrinogen-III_oxidase"/>
</dbReference>
<dbReference type="GO" id="GO:0005737">
    <property type="term" value="C:cytoplasm"/>
    <property type="evidence" value="ECO:0007669"/>
    <property type="project" value="UniProtKB-SubCell"/>
</dbReference>
<dbReference type="SUPFAM" id="SSF102114">
    <property type="entry name" value="Radical SAM enzymes"/>
    <property type="match status" value="1"/>
</dbReference>
<evidence type="ECO:0000259" key="10">
    <source>
        <dbReference type="PROSITE" id="PS51918"/>
    </source>
</evidence>
<dbReference type="SFLD" id="SFLDG01082">
    <property type="entry name" value="B12-binding_domain_containing"/>
    <property type="match status" value="1"/>
</dbReference>
<dbReference type="InterPro" id="IPR013785">
    <property type="entry name" value="Aldolase_TIM"/>
</dbReference>
<evidence type="ECO:0000313" key="11">
    <source>
        <dbReference type="EMBL" id="KPL70079.1"/>
    </source>
</evidence>
<dbReference type="AlphaFoldDB" id="A0A0P6WK70"/>
<reference evidence="11 12" key="1">
    <citation type="submission" date="2015-07" db="EMBL/GenBank/DDBJ databases">
        <title>Genome sequence of Ornatilinea apprima DSM 23815.</title>
        <authorList>
            <person name="Hemp J."/>
            <person name="Ward L.M."/>
            <person name="Pace L.A."/>
            <person name="Fischer W.W."/>
        </authorList>
    </citation>
    <scope>NUCLEOTIDE SEQUENCE [LARGE SCALE GENOMIC DNA]</scope>
    <source>
        <strain evidence="11 12">P3M-1</strain>
    </source>
</reference>
<dbReference type="PROSITE" id="PS51918">
    <property type="entry name" value="RADICAL_SAM"/>
    <property type="match status" value="1"/>
</dbReference>
<evidence type="ECO:0000256" key="3">
    <source>
        <dbReference type="ARBA" id="ARBA00022617"/>
    </source>
</evidence>
<organism evidence="11 12">
    <name type="scientific">Ornatilinea apprima</name>
    <dbReference type="NCBI Taxonomy" id="1134406"/>
    <lineage>
        <taxon>Bacteria</taxon>
        <taxon>Bacillati</taxon>
        <taxon>Chloroflexota</taxon>
        <taxon>Anaerolineae</taxon>
        <taxon>Anaerolineales</taxon>
        <taxon>Anaerolineaceae</taxon>
        <taxon>Ornatilinea</taxon>
    </lineage>
</organism>
<dbReference type="RefSeq" id="WP_075064560.1">
    <property type="nucleotide sequence ID" value="NZ_LGCL01000045.1"/>
</dbReference>
<dbReference type="Pfam" id="PF04055">
    <property type="entry name" value="Radical_SAM"/>
    <property type="match status" value="1"/>
</dbReference>
<keyword evidence="9" id="KW-0963">Cytoplasm</keyword>
<evidence type="ECO:0000256" key="4">
    <source>
        <dbReference type="ARBA" id="ARBA00022691"/>
    </source>
</evidence>
<keyword evidence="9" id="KW-0004">4Fe-4S</keyword>
<dbReference type="InterPro" id="IPR010723">
    <property type="entry name" value="HemN_C"/>
</dbReference>
<protein>
    <recommendedName>
        <fullName evidence="2 9">Heme chaperone HemW</fullName>
    </recommendedName>
</protein>
<dbReference type="NCBIfam" id="TIGR00539">
    <property type="entry name" value="hemN_rel"/>
    <property type="match status" value="1"/>
</dbReference>
<dbReference type="STRING" id="1134406.ADN00_18705"/>
<dbReference type="SFLD" id="SFLDS00029">
    <property type="entry name" value="Radical_SAM"/>
    <property type="match status" value="1"/>
</dbReference>
<dbReference type="GO" id="GO:0051539">
    <property type="term" value="F:4 iron, 4 sulfur cluster binding"/>
    <property type="evidence" value="ECO:0007669"/>
    <property type="project" value="UniProtKB-UniRule"/>
</dbReference>
<keyword evidence="3 9" id="KW-0349">Heme</keyword>
<dbReference type="SFLD" id="SFLDF00562">
    <property type="entry name" value="HemN-like__clustered_with_heat"/>
    <property type="match status" value="1"/>
</dbReference>
<dbReference type="PANTHER" id="PTHR13932:SF5">
    <property type="entry name" value="RADICAL S-ADENOSYL METHIONINE DOMAIN-CONTAINING PROTEIN 1, MITOCHONDRIAL"/>
    <property type="match status" value="1"/>
</dbReference>
<accession>A0A0P6WK70</accession>
<evidence type="ECO:0000256" key="6">
    <source>
        <dbReference type="ARBA" id="ARBA00023004"/>
    </source>
</evidence>
<dbReference type="Pfam" id="PF06969">
    <property type="entry name" value="HemN_C"/>
    <property type="match status" value="1"/>
</dbReference>
<comment type="function">
    <text evidence="9">Probably acts as a heme chaperone, transferring heme to an unknown acceptor. Binds one molecule of heme per monomer, possibly covalently. Binds 1 [4Fe-4S] cluster. The cluster is coordinated with 3 cysteines and an exchangeable S-adenosyl-L-methionine.</text>
</comment>
<name>A0A0P6WK70_9CHLR</name>
<dbReference type="InterPro" id="IPR006638">
    <property type="entry name" value="Elp3/MiaA/NifB-like_rSAM"/>
</dbReference>
<dbReference type="InterPro" id="IPR058240">
    <property type="entry name" value="rSAM_sf"/>
</dbReference>
<comment type="subcellular location">
    <subcellularLocation>
        <location evidence="9">Cytoplasm</location>
    </subcellularLocation>
</comment>
<dbReference type="InterPro" id="IPR004559">
    <property type="entry name" value="HemW-like"/>
</dbReference>
<evidence type="ECO:0000256" key="9">
    <source>
        <dbReference type="RuleBase" id="RU364116"/>
    </source>
</evidence>
<dbReference type="InterPro" id="IPR007197">
    <property type="entry name" value="rSAM"/>
</dbReference>
<dbReference type="Proteomes" id="UP000050417">
    <property type="component" value="Unassembled WGS sequence"/>
</dbReference>
<evidence type="ECO:0000256" key="8">
    <source>
        <dbReference type="ARBA" id="ARBA00023186"/>
    </source>
</evidence>
<dbReference type="GO" id="GO:0006779">
    <property type="term" value="P:porphyrin-containing compound biosynthetic process"/>
    <property type="evidence" value="ECO:0007669"/>
    <property type="project" value="InterPro"/>
</dbReference>
<comment type="caution">
    <text evidence="11">The sequence shown here is derived from an EMBL/GenBank/DDBJ whole genome shotgun (WGS) entry which is preliminary data.</text>
</comment>
<dbReference type="OrthoDB" id="9808022at2"/>
<keyword evidence="5 9" id="KW-0479">Metal-binding</keyword>
<dbReference type="EMBL" id="LGCL01000045">
    <property type="protein sequence ID" value="KPL70079.1"/>
    <property type="molecule type" value="Genomic_DNA"/>
</dbReference>
<dbReference type="CDD" id="cd01335">
    <property type="entry name" value="Radical_SAM"/>
    <property type="match status" value="1"/>
</dbReference>
<evidence type="ECO:0000256" key="7">
    <source>
        <dbReference type="ARBA" id="ARBA00023014"/>
    </source>
</evidence>
<dbReference type="PATRIC" id="fig|1134406.4.peg.3050"/>
<sequence length="399" mass="45348">MQNYSLYFHIPYCRRRCGYCDFNTTAGMQHTLPFYWQALLKEVRQVAQSAPERLAVHTIFFGGGTPSLVPENDYKRLFVELESLFDFQTPIEITLEANPGTVSPDYLKSLREIGFNRISFGAQSARTQELALLDRDHQFQQVIEAVGMARTAGFENLSLDLIYGLPDQTVDQWLFSLECAAALEPEHLSLYALTVEEGTRMERMVSHGLVNAPEDDTAADMYEAASAWLQRAGYRQYEISNWKLEEKGGRDLACRHNLQYWIFAPYLGFGAGAHGFAAQMRTANVADLEKYIRQVSTSQGTSRFPQGPATLESQELSLQTQMGEFMMVGLRLTEVGVRPAQFRQLFQREIAEVFNAQVRRLLRQGLIEQVDLPDGEHLRLTEKGRLLGNQVFMQFVGED</sequence>